<feature type="transmembrane region" description="Helical" evidence="5">
    <location>
        <begin position="399"/>
        <end position="419"/>
    </location>
</feature>
<feature type="transmembrane region" description="Helical" evidence="5">
    <location>
        <begin position="149"/>
        <end position="169"/>
    </location>
</feature>
<comment type="subcellular location">
    <subcellularLocation>
        <location evidence="1">Membrane</location>
        <topology evidence="1">Multi-pass membrane protein</topology>
    </subcellularLocation>
</comment>
<keyword evidence="4 5" id="KW-0472">Membrane</keyword>
<evidence type="ECO:0000256" key="1">
    <source>
        <dbReference type="ARBA" id="ARBA00004141"/>
    </source>
</evidence>
<dbReference type="PANTHER" id="PTHR23502:SF22">
    <property type="entry name" value="MAJOR FACILITATOR SUPERFAMILY (MFS) PROFILE DOMAIN-CONTAINING PROTEIN"/>
    <property type="match status" value="1"/>
</dbReference>
<evidence type="ECO:0000313" key="6">
    <source>
        <dbReference type="EMBL" id="KEF58342.1"/>
    </source>
</evidence>
<feature type="transmembrane region" description="Helical" evidence="5">
    <location>
        <begin position="492"/>
        <end position="513"/>
    </location>
</feature>
<dbReference type="GeneID" id="25281185"/>
<dbReference type="GO" id="GO:0022857">
    <property type="term" value="F:transmembrane transporter activity"/>
    <property type="evidence" value="ECO:0007669"/>
    <property type="project" value="InterPro"/>
</dbReference>
<evidence type="ECO:0008006" key="8">
    <source>
        <dbReference type="Google" id="ProtNLM"/>
    </source>
</evidence>
<feature type="transmembrane region" description="Helical" evidence="5">
    <location>
        <begin position="323"/>
        <end position="343"/>
    </location>
</feature>
<sequence>MEEKTPAHHDEEQVKMNNHIAHDVDEIENANGEVLLTVVTNAKGENTSGLKLAKDGRTILIPQPTDDSNDPLNWSSFKKHIMLILVSFGSFAGDFGATSGIPAIILQSKQWDVTLTQANAPNSINALMCGVSGIIWMPLLNSWGRMPVLFWSALLGLGFSVGAVLAPTYKVHYAMRVLQGVTQSTGQTIGLAFVKDCFFFHEHARKIGIWYAIYITSPFMGPLLGNIIIGKTGNWHTVFWCVSAWSSMLICMILVFGDESYYNRAVPADQQPPRKHGQLQRLTRVFGTWQLRHHKGYFCTVLSSYVRLVAVFLKPVIPLTMVFYAAIFMWFIGLTLSSSILLGTPRELGGYGLSAATVGYVFFTPIAGVILGEIFGHWFNDYIAARYTRRHNGLFVPEVRLWTTFLGLALIVPGLVLVGQTLEHRLNVAGLVFGWGITCFGVMITSVATVAFVLDCYPTASGEVSALINMARVSAGFSCGYFEPDWTAKQGYGLAFGLQAVVVVSVFVLAIIVQRFGPRLRAWAGHVVPLNY</sequence>
<organism evidence="6 7">
    <name type="scientific">Exophiala aquamarina CBS 119918</name>
    <dbReference type="NCBI Taxonomy" id="1182545"/>
    <lineage>
        <taxon>Eukaryota</taxon>
        <taxon>Fungi</taxon>
        <taxon>Dikarya</taxon>
        <taxon>Ascomycota</taxon>
        <taxon>Pezizomycotina</taxon>
        <taxon>Eurotiomycetes</taxon>
        <taxon>Chaetothyriomycetidae</taxon>
        <taxon>Chaetothyriales</taxon>
        <taxon>Herpotrichiellaceae</taxon>
        <taxon>Exophiala</taxon>
    </lineage>
</organism>
<feature type="transmembrane region" description="Helical" evidence="5">
    <location>
        <begin position="355"/>
        <end position="379"/>
    </location>
</feature>
<dbReference type="InterPro" id="IPR011701">
    <property type="entry name" value="MFS"/>
</dbReference>
<dbReference type="HOGENOM" id="CLU_008455_13_8_1"/>
<feature type="transmembrane region" description="Helical" evidence="5">
    <location>
        <begin position="81"/>
        <end position="106"/>
    </location>
</feature>
<keyword evidence="2 5" id="KW-0812">Transmembrane</keyword>
<evidence type="ECO:0000256" key="3">
    <source>
        <dbReference type="ARBA" id="ARBA00022989"/>
    </source>
</evidence>
<reference evidence="6 7" key="1">
    <citation type="submission" date="2013-03" db="EMBL/GenBank/DDBJ databases">
        <title>The Genome Sequence of Exophiala aquamarina CBS 119918.</title>
        <authorList>
            <consortium name="The Broad Institute Genomics Platform"/>
            <person name="Cuomo C."/>
            <person name="de Hoog S."/>
            <person name="Gorbushina A."/>
            <person name="Walker B."/>
            <person name="Young S.K."/>
            <person name="Zeng Q."/>
            <person name="Gargeya S."/>
            <person name="Fitzgerald M."/>
            <person name="Haas B."/>
            <person name="Abouelleil A."/>
            <person name="Allen A.W."/>
            <person name="Alvarado L."/>
            <person name="Arachchi H.M."/>
            <person name="Berlin A.M."/>
            <person name="Chapman S.B."/>
            <person name="Gainer-Dewar J."/>
            <person name="Goldberg J."/>
            <person name="Griggs A."/>
            <person name="Gujja S."/>
            <person name="Hansen M."/>
            <person name="Howarth C."/>
            <person name="Imamovic A."/>
            <person name="Ireland A."/>
            <person name="Larimer J."/>
            <person name="McCowan C."/>
            <person name="Murphy C."/>
            <person name="Pearson M."/>
            <person name="Poon T.W."/>
            <person name="Priest M."/>
            <person name="Roberts A."/>
            <person name="Saif S."/>
            <person name="Shea T."/>
            <person name="Sisk P."/>
            <person name="Sykes S."/>
            <person name="Wortman J."/>
            <person name="Nusbaum C."/>
            <person name="Birren B."/>
        </authorList>
    </citation>
    <scope>NUCLEOTIDE SEQUENCE [LARGE SCALE GENOMIC DNA]</scope>
    <source>
        <strain evidence="6 7">CBS 119918</strain>
    </source>
</reference>
<evidence type="ECO:0000256" key="5">
    <source>
        <dbReference type="SAM" id="Phobius"/>
    </source>
</evidence>
<dbReference type="OrthoDB" id="2533084at2759"/>
<name>A0A072PF24_9EURO</name>
<feature type="transmembrane region" description="Helical" evidence="5">
    <location>
        <begin position="118"/>
        <end position="137"/>
    </location>
</feature>
<dbReference type="RefSeq" id="XP_013260932.1">
    <property type="nucleotide sequence ID" value="XM_013405478.1"/>
</dbReference>
<dbReference type="Pfam" id="PF07690">
    <property type="entry name" value="MFS_1"/>
    <property type="match status" value="1"/>
</dbReference>
<feature type="transmembrane region" description="Helical" evidence="5">
    <location>
        <begin position="235"/>
        <end position="256"/>
    </location>
</feature>
<comment type="caution">
    <text evidence="6">The sequence shown here is derived from an EMBL/GenBank/DDBJ whole genome shotgun (WGS) entry which is preliminary data.</text>
</comment>
<proteinExistence type="predicted"/>
<accession>A0A072PF24</accession>
<dbReference type="EMBL" id="AMGV01000004">
    <property type="protein sequence ID" value="KEF58342.1"/>
    <property type="molecule type" value="Genomic_DNA"/>
</dbReference>
<protein>
    <recommendedName>
        <fullName evidence="8">Major facilitator superfamily (MFS) profile domain-containing protein</fullName>
    </recommendedName>
</protein>
<dbReference type="GO" id="GO:0005886">
    <property type="term" value="C:plasma membrane"/>
    <property type="evidence" value="ECO:0007669"/>
    <property type="project" value="TreeGrafter"/>
</dbReference>
<gene>
    <name evidence="6" type="ORF">A1O9_06268</name>
</gene>
<feature type="transmembrane region" description="Helical" evidence="5">
    <location>
        <begin position="431"/>
        <end position="454"/>
    </location>
</feature>
<dbReference type="Proteomes" id="UP000027920">
    <property type="component" value="Unassembled WGS sequence"/>
</dbReference>
<dbReference type="AlphaFoldDB" id="A0A072PF24"/>
<evidence type="ECO:0000313" key="7">
    <source>
        <dbReference type="Proteomes" id="UP000027920"/>
    </source>
</evidence>
<dbReference type="PANTHER" id="PTHR23502">
    <property type="entry name" value="MAJOR FACILITATOR SUPERFAMILY"/>
    <property type="match status" value="1"/>
</dbReference>
<dbReference type="SUPFAM" id="SSF103473">
    <property type="entry name" value="MFS general substrate transporter"/>
    <property type="match status" value="1"/>
</dbReference>
<dbReference type="InterPro" id="IPR036259">
    <property type="entry name" value="MFS_trans_sf"/>
</dbReference>
<evidence type="ECO:0000256" key="2">
    <source>
        <dbReference type="ARBA" id="ARBA00022692"/>
    </source>
</evidence>
<feature type="transmembrane region" description="Helical" evidence="5">
    <location>
        <begin position="209"/>
        <end position="229"/>
    </location>
</feature>
<keyword evidence="3 5" id="KW-1133">Transmembrane helix</keyword>
<evidence type="ECO:0000256" key="4">
    <source>
        <dbReference type="ARBA" id="ARBA00023136"/>
    </source>
</evidence>
<keyword evidence="7" id="KW-1185">Reference proteome</keyword>
<dbReference type="Gene3D" id="1.20.1250.20">
    <property type="entry name" value="MFS general substrate transporter like domains"/>
    <property type="match status" value="1"/>
</dbReference>
<dbReference type="VEuPathDB" id="FungiDB:A1O9_06268"/>